<accession>A0A2A6BBI5</accession>
<sequence length="241" mass="28285">MHKIWACGSIPGGTRPGGGRKLPIRSLNFYDTYPQWIDFASILKACPYNQIIVVHCHNTGHKCRMHDHEHHDDLMDYRNYLKKFGHISNPYQDCRATMYDCLRSVLATSHNDQCTATVLREREKVNIYKQITGDGDSINIAYPIAASRVLDRCPKLWVDLKICYKNFFECDVETKRIRDERYVNELRRACGNNPIYCKHPTDITEHPEYNFYDELRRIAFGMILNRVRVAEYEPVTPYFNV</sequence>
<dbReference type="PANTHER" id="PTHR34228">
    <property type="entry name" value="PROTEIN CBG09474-RELATED"/>
    <property type="match status" value="1"/>
</dbReference>
<name>A0A2A6BBI5_PRIPA</name>
<dbReference type="Proteomes" id="UP000005239">
    <property type="component" value="Unassembled WGS sequence"/>
</dbReference>
<evidence type="ECO:0000313" key="1">
    <source>
        <dbReference type="EnsemblMetazoa" id="PPA37519.1"/>
    </source>
</evidence>
<keyword evidence="2" id="KW-1185">Reference proteome</keyword>
<reference evidence="2" key="1">
    <citation type="journal article" date="2008" name="Nat. Genet.">
        <title>The Pristionchus pacificus genome provides a unique perspective on nematode lifestyle and parasitism.</title>
        <authorList>
            <person name="Dieterich C."/>
            <person name="Clifton S.W."/>
            <person name="Schuster L.N."/>
            <person name="Chinwalla A."/>
            <person name="Delehaunty K."/>
            <person name="Dinkelacker I."/>
            <person name="Fulton L."/>
            <person name="Fulton R."/>
            <person name="Godfrey J."/>
            <person name="Minx P."/>
            <person name="Mitreva M."/>
            <person name="Roeseler W."/>
            <person name="Tian H."/>
            <person name="Witte H."/>
            <person name="Yang S.P."/>
            <person name="Wilson R.K."/>
            <person name="Sommer R.J."/>
        </authorList>
    </citation>
    <scope>NUCLEOTIDE SEQUENCE [LARGE SCALE GENOMIC DNA]</scope>
    <source>
        <strain evidence="2">PS312</strain>
    </source>
</reference>
<proteinExistence type="predicted"/>
<accession>A0A8R1YUI7</accession>
<dbReference type="InterPro" id="IPR053322">
    <property type="entry name" value="PLA2-like"/>
</dbReference>
<reference evidence="1" key="2">
    <citation type="submission" date="2022-06" db="UniProtKB">
        <authorList>
            <consortium name="EnsemblMetazoa"/>
        </authorList>
    </citation>
    <scope>IDENTIFICATION</scope>
    <source>
        <strain evidence="1">PS312</strain>
    </source>
</reference>
<organism evidence="1 2">
    <name type="scientific">Pristionchus pacificus</name>
    <name type="common">Parasitic nematode worm</name>
    <dbReference type="NCBI Taxonomy" id="54126"/>
    <lineage>
        <taxon>Eukaryota</taxon>
        <taxon>Metazoa</taxon>
        <taxon>Ecdysozoa</taxon>
        <taxon>Nematoda</taxon>
        <taxon>Chromadorea</taxon>
        <taxon>Rhabditida</taxon>
        <taxon>Rhabditina</taxon>
        <taxon>Diplogasteromorpha</taxon>
        <taxon>Diplogasteroidea</taxon>
        <taxon>Neodiplogasteridae</taxon>
        <taxon>Pristionchus</taxon>
    </lineage>
</organism>
<evidence type="ECO:0000313" key="2">
    <source>
        <dbReference type="Proteomes" id="UP000005239"/>
    </source>
</evidence>
<dbReference type="PANTHER" id="PTHR34228:SF4">
    <property type="entry name" value="VENOM PROTEIN"/>
    <property type="match status" value="1"/>
</dbReference>
<protein>
    <submittedName>
        <fullName evidence="1">Uncharacterized protein</fullName>
    </submittedName>
</protein>
<dbReference type="AlphaFoldDB" id="A0A2A6BBI5"/>
<dbReference type="EnsemblMetazoa" id="PPA37519.1">
    <property type="protein sequence ID" value="PPA37519.1"/>
    <property type="gene ID" value="WBGene00275888"/>
</dbReference>
<gene>
    <name evidence="1" type="primary">WBGene00275888</name>
</gene>